<dbReference type="AlphaFoldDB" id="A0A2P7B651"/>
<dbReference type="Gene3D" id="3.90.280.10">
    <property type="entry name" value="PEBP-like"/>
    <property type="match status" value="1"/>
</dbReference>
<sequence length="136" mass="15242">MQMASQSPGNILETVETFSPLKWTGTPDGTRSFALVVEDPDAPSGLFRHCGMYNIRQRKLVCQKASIPLRSKGRAIEKTSSAMHALMGRSHPRGHGVHRYHFRLVARDVPNLTIPGAAGVKRMWDERTNTFSQRQL</sequence>
<keyword evidence="2" id="KW-1185">Reference proteome</keyword>
<dbReference type="Pfam" id="PF01161">
    <property type="entry name" value="PBP"/>
    <property type="match status" value="1"/>
</dbReference>
<evidence type="ECO:0000313" key="1">
    <source>
        <dbReference type="EMBL" id="PSH61941.1"/>
    </source>
</evidence>
<gene>
    <name evidence="1" type="ORF">CU103_21745</name>
</gene>
<dbReference type="Proteomes" id="UP000241764">
    <property type="component" value="Unassembled WGS sequence"/>
</dbReference>
<dbReference type="InterPro" id="IPR008914">
    <property type="entry name" value="PEBP"/>
</dbReference>
<dbReference type="OrthoDB" id="9797506at2"/>
<comment type="caution">
    <text evidence="1">The sequence shown here is derived from an EMBL/GenBank/DDBJ whole genome shotgun (WGS) entry which is preliminary data.</text>
</comment>
<name>A0A2P7B651_9HYPH</name>
<reference evidence="2" key="1">
    <citation type="submission" date="2017-11" db="EMBL/GenBank/DDBJ databases">
        <authorList>
            <person name="Kuznetsova I."/>
            <person name="Sazanova A."/>
            <person name="Chirak E."/>
            <person name="Safronova V."/>
            <person name="Willems A."/>
        </authorList>
    </citation>
    <scope>NUCLEOTIDE SEQUENCE [LARGE SCALE GENOMIC DNA]</scope>
    <source>
        <strain evidence="2">CCBAU 03422</strain>
    </source>
</reference>
<dbReference type="EMBL" id="PGGM01000011">
    <property type="protein sequence ID" value="PSH61941.1"/>
    <property type="molecule type" value="Genomic_DNA"/>
</dbReference>
<protein>
    <submittedName>
        <fullName evidence="1">YbhB/YbcL family Raf kinase inhibitor-like protein</fullName>
    </submittedName>
</protein>
<proteinExistence type="predicted"/>
<evidence type="ECO:0000313" key="2">
    <source>
        <dbReference type="Proteomes" id="UP000241764"/>
    </source>
</evidence>
<organism evidence="1 2">
    <name type="scientific">Phyllobacterium sophorae</name>
    <dbReference type="NCBI Taxonomy" id="1520277"/>
    <lineage>
        <taxon>Bacteria</taxon>
        <taxon>Pseudomonadati</taxon>
        <taxon>Pseudomonadota</taxon>
        <taxon>Alphaproteobacteria</taxon>
        <taxon>Hyphomicrobiales</taxon>
        <taxon>Phyllobacteriaceae</taxon>
        <taxon>Phyllobacterium</taxon>
    </lineage>
</organism>
<accession>A0A2P7B651</accession>
<dbReference type="InterPro" id="IPR036610">
    <property type="entry name" value="PEBP-like_sf"/>
</dbReference>
<dbReference type="SUPFAM" id="SSF49777">
    <property type="entry name" value="PEBP-like"/>
    <property type="match status" value="1"/>
</dbReference>